<dbReference type="PANTHER" id="PTHR15462:SF8">
    <property type="entry name" value="SERINE PROTEASE"/>
    <property type="match status" value="1"/>
</dbReference>
<dbReference type="PANTHER" id="PTHR15462">
    <property type="entry name" value="SERINE PROTEASE"/>
    <property type="match status" value="1"/>
</dbReference>
<keyword evidence="1 2" id="KW-0732">Signal</keyword>
<dbReference type="InterPro" id="IPR001254">
    <property type="entry name" value="Trypsin_dom"/>
</dbReference>
<accession>A0A4R6AYV4</accession>
<reference evidence="4 5" key="1">
    <citation type="submission" date="2019-03" db="EMBL/GenBank/DDBJ databases">
        <title>Rhodobacteraceae bacterium SM1902, a new member of the family Rhodobacteraceae isolated from Yantai.</title>
        <authorList>
            <person name="Sun Y."/>
        </authorList>
    </citation>
    <scope>NUCLEOTIDE SEQUENCE [LARGE SCALE GENOMIC DNA]</scope>
    <source>
        <strain evidence="4 5">SM1902</strain>
    </source>
</reference>
<dbReference type="GO" id="GO:0006508">
    <property type="term" value="P:proteolysis"/>
    <property type="evidence" value="ECO:0007669"/>
    <property type="project" value="UniProtKB-KW"/>
</dbReference>
<protein>
    <submittedName>
        <fullName evidence="4">Trypsin-like serine protease</fullName>
    </submittedName>
</protein>
<dbReference type="Proteomes" id="UP000294562">
    <property type="component" value="Unassembled WGS sequence"/>
</dbReference>
<name>A0A4R6AYV4_9RHOB</name>
<proteinExistence type="predicted"/>
<evidence type="ECO:0000259" key="3">
    <source>
        <dbReference type="Pfam" id="PF00089"/>
    </source>
</evidence>
<evidence type="ECO:0000256" key="2">
    <source>
        <dbReference type="SAM" id="SignalP"/>
    </source>
</evidence>
<dbReference type="EMBL" id="SMZO01000014">
    <property type="protein sequence ID" value="TDL89052.1"/>
    <property type="molecule type" value="Genomic_DNA"/>
</dbReference>
<evidence type="ECO:0000256" key="1">
    <source>
        <dbReference type="ARBA" id="ARBA00022729"/>
    </source>
</evidence>
<dbReference type="InterPro" id="IPR009003">
    <property type="entry name" value="Peptidase_S1_PA"/>
</dbReference>
<keyword evidence="5" id="KW-1185">Reference proteome</keyword>
<dbReference type="InterPro" id="IPR043504">
    <property type="entry name" value="Peptidase_S1_PA_chymotrypsin"/>
</dbReference>
<keyword evidence="4" id="KW-0645">Protease</keyword>
<evidence type="ECO:0000313" key="5">
    <source>
        <dbReference type="Proteomes" id="UP000294562"/>
    </source>
</evidence>
<dbReference type="PROSITE" id="PS00134">
    <property type="entry name" value="TRYPSIN_HIS"/>
    <property type="match status" value="1"/>
</dbReference>
<dbReference type="SUPFAM" id="SSF50494">
    <property type="entry name" value="Trypsin-like serine proteases"/>
    <property type="match status" value="1"/>
</dbReference>
<evidence type="ECO:0000313" key="4">
    <source>
        <dbReference type="EMBL" id="TDL89052.1"/>
    </source>
</evidence>
<keyword evidence="4" id="KW-0378">Hydrolase</keyword>
<dbReference type="InterPro" id="IPR050966">
    <property type="entry name" value="Glutamyl_endopeptidase"/>
</dbReference>
<dbReference type="GO" id="GO:0004252">
    <property type="term" value="F:serine-type endopeptidase activity"/>
    <property type="evidence" value="ECO:0007669"/>
    <property type="project" value="InterPro"/>
</dbReference>
<gene>
    <name evidence="4" type="ORF">E2L05_08085</name>
</gene>
<dbReference type="Pfam" id="PF00089">
    <property type="entry name" value="Trypsin"/>
    <property type="match status" value="1"/>
</dbReference>
<dbReference type="OrthoDB" id="267336at2"/>
<feature type="domain" description="Peptidase S1" evidence="3">
    <location>
        <begin position="36"/>
        <end position="144"/>
    </location>
</feature>
<dbReference type="InterPro" id="IPR018114">
    <property type="entry name" value="TRYPSIN_HIS"/>
</dbReference>
<sequence>MRTKFISHALAFVCHASLAVCLATGAFAESRVMTAEDEQASQSAVGRLNVTGQGFCTATLVAPDLVLTAAHCLINRRTGKVVSSDKVHFLAGFRIGSYAAHGRGEAVALAAGYSRARKVVAADIGVIRLQAPMPPSVVPIPLADGIKEDLDITLLSYGMDRAQLLSVERGCHFKKRISSVIFTDCEGIPGVSGAPLLQVHDGRAVLVAIASSILAQPKTLIPVGDILAVEATQDRLDQMLMQLTGAEVLDALPTGQTAVPAAATGIGIPTP</sequence>
<organism evidence="4 5">
    <name type="scientific">Meridianimarinicoccus aquatilis</name>
    <dbReference type="NCBI Taxonomy" id="2552766"/>
    <lineage>
        <taxon>Bacteria</taxon>
        <taxon>Pseudomonadati</taxon>
        <taxon>Pseudomonadota</taxon>
        <taxon>Alphaproteobacteria</taxon>
        <taxon>Rhodobacterales</taxon>
        <taxon>Paracoccaceae</taxon>
        <taxon>Meridianimarinicoccus</taxon>
    </lineage>
</organism>
<dbReference type="AlphaFoldDB" id="A0A4R6AYV4"/>
<feature type="chain" id="PRO_5020217361" evidence="2">
    <location>
        <begin position="29"/>
        <end position="271"/>
    </location>
</feature>
<feature type="signal peptide" evidence="2">
    <location>
        <begin position="1"/>
        <end position="28"/>
    </location>
</feature>
<dbReference type="Gene3D" id="2.40.10.10">
    <property type="entry name" value="Trypsin-like serine proteases"/>
    <property type="match status" value="2"/>
</dbReference>
<comment type="caution">
    <text evidence="4">The sequence shown here is derived from an EMBL/GenBank/DDBJ whole genome shotgun (WGS) entry which is preliminary data.</text>
</comment>